<dbReference type="InterPro" id="IPR000847">
    <property type="entry name" value="LysR_HTH_N"/>
</dbReference>
<name>A0A220VGZ4_9GAMM</name>
<proteinExistence type="inferred from homology"/>
<dbReference type="OrthoDB" id="646694at2"/>
<gene>
    <name evidence="6" type="ORF">CF386_11130</name>
</gene>
<evidence type="ECO:0000313" key="6">
    <source>
        <dbReference type="EMBL" id="ASK79599.1"/>
    </source>
</evidence>
<dbReference type="PROSITE" id="PS50931">
    <property type="entry name" value="HTH_LYSR"/>
    <property type="match status" value="1"/>
</dbReference>
<accession>A0A220VGZ4</accession>
<dbReference type="FunFam" id="1.10.10.10:FF:000001">
    <property type="entry name" value="LysR family transcriptional regulator"/>
    <property type="match status" value="1"/>
</dbReference>
<protein>
    <recommendedName>
        <fullName evidence="5">HTH lysR-type domain-containing protein</fullName>
    </recommendedName>
</protein>
<dbReference type="EMBL" id="CP022356">
    <property type="protein sequence ID" value="ASK79599.1"/>
    <property type="molecule type" value="Genomic_DNA"/>
</dbReference>
<sequence length="303" mass="35269">MLKRLKYFKAVAEYKHFRKASSALFISQPALSNQIKLLEDELGVELFTRNPRTILLTSSGKILYDYTQKIFSLKKEATNKIQTFALDDHSHYLNIGFSYFSGILSADIIRNLNEKELIKKNININELSNDLILDGLHKETLSFAFGYFHKNFILNSDISHESIYSDTSYIVTHKKNNITINDILSGSSNSLIFLKPNMDKEYLLRLNQFVKNSSIQIPKEITASSYENLYRLLEEMPSFSILPGIFFKKYPQNHLIIQDVKDPLLQSELLFLNKNQSYENIMEHISLNEFLHDRENNILNFYS</sequence>
<dbReference type="RefSeq" id="WP_089074507.1">
    <property type="nucleotide sequence ID" value="NZ_CBCSAM010000008.1"/>
</dbReference>
<keyword evidence="4" id="KW-0804">Transcription</keyword>
<dbReference type="Gene3D" id="1.10.10.10">
    <property type="entry name" value="Winged helix-like DNA-binding domain superfamily/Winged helix DNA-binding domain"/>
    <property type="match status" value="1"/>
</dbReference>
<organism evidence="6 7">
    <name type="scientific">Paraphotobacterium marinum</name>
    <dbReference type="NCBI Taxonomy" id="1755811"/>
    <lineage>
        <taxon>Bacteria</taxon>
        <taxon>Pseudomonadati</taxon>
        <taxon>Pseudomonadota</taxon>
        <taxon>Gammaproteobacteria</taxon>
        <taxon>Vibrionales</taxon>
        <taxon>Vibrionaceae</taxon>
        <taxon>Paraphotobacterium</taxon>
    </lineage>
</organism>
<keyword evidence="2" id="KW-0805">Transcription regulation</keyword>
<evidence type="ECO:0000259" key="5">
    <source>
        <dbReference type="PROSITE" id="PS50931"/>
    </source>
</evidence>
<dbReference type="AlphaFoldDB" id="A0A220VGZ4"/>
<dbReference type="InterPro" id="IPR036390">
    <property type="entry name" value="WH_DNA-bd_sf"/>
</dbReference>
<evidence type="ECO:0000256" key="3">
    <source>
        <dbReference type="ARBA" id="ARBA00023125"/>
    </source>
</evidence>
<dbReference type="Proteomes" id="UP000242175">
    <property type="component" value="Chromosome small"/>
</dbReference>
<dbReference type="PANTHER" id="PTHR30126:SF96">
    <property type="entry name" value="TRANSCRIPTIONAL REGULATORY PROTEIN, LYSR FAMILY"/>
    <property type="match status" value="1"/>
</dbReference>
<keyword evidence="7" id="KW-1185">Reference proteome</keyword>
<reference evidence="6 7" key="1">
    <citation type="journal article" date="2016" name="Int. J. Syst. Evol. Microbiol.">
        <title>Paraphotobacterium marinum gen. nov., sp. nov., a member of the family Vibrionaceae, isolated from surface seawater.</title>
        <authorList>
            <person name="Huang Z."/>
            <person name="Dong C."/>
            <person name="Shao Z."/>
        </authorList>
    </citation>
    <scope>NUCLEOTIDE SEQUENCE [LARGE SCALE GENOMIC DNA]</scope>
    <source>
        <strain evidence="6 7">NSCS20N07D</strain>
    </source>
</reference>
<dbReference type="PRINTS" id="PR00039">
    <property type="entry name" value="HTHLYSR"/>
</dbReference>
<evidence type="ECO:0000313" key="7">
    <source>
        <dbReference type="Proteomes" id="UP000242175"/>
    </source>
</evidence>
<evidence type="ECO:0000256" key="4">
    <source>
        <dbReference type="ARBA" id="ARBA00023163"/>
    </source>
</evidence>
<dbReference type="PANTHER" id="PTHR30126">
    <property type="entry name" value="HTH-TYPE TRANSCRIPTIONAL REGULATOR"/>
    <property type="match status" value="1"/>
</dbReference>
<feature type="domain" description="HTH lysR-type" evidence="5">
    <location>
        <begin position="1"/>
        <end position="57"/>
    </location>
</feature>
<dbReference type="GO" id="GO:0003677">
    <property type="term" value="F:DNA binding"/>
    <property type="evidence" value="ECO:0007669"/>
    <property type="project" value="UniProtKB-KW"/>
</dbReference>
<keyword evidence="3" id="KW-0238">DNA-binding</keyword>
<dbReference type="GO" id="GO:0003700">
    <property type="term" value="F:DNA-binding transcription factor activity"/>
    <property type="evidence" value="ECO:0007669"/>
    <property type="project" value="InterPro"/>
</dbReference>
<dbReference type="SUPFAM" id="SSF46785">
    <property type="entry name" value="Winged helix' DNA-binding domain"/>
    <property type="match status" value="1"/>
</dbReference>
<evidence type="ECO:0000256" key="1">
    <source>
        <dbReference type="ARBA" id="ARBA00009437"/>
    </source>
</evidence>
<comment type="similarity">
    <text evidence="1">Belongs to the LysR transcriptional regulatory family.</text>
</comment>
<dbReference type="Pfam" id="PF00126">
    <property type="entry name" value="HTH_1"/>
    <property type="match status" value="1"/>
</dbReference>
<dbReference type="KEGG" id="pmai:CF386_11130"/>
<evidence type="ECO:0000256" key="2">
    <source>
        <dbReference type="ARBA" id="ARBA00023015"/>
    </source>
</evidence>
<dbReference type="InterPro" id="IPR036388">
    <property type="entry name" value="WH-like_DNA-bd_sf"/>
</dbReference>